<accession>A0A1S7LFH3</accession>
<dbReference type="EMBL" id="LO017727">
    <property type="protein sequence ID" value="CRH04701.1"/>
    <property type="molecule type" value="Genomic_DNA"/>
</dbReference>
<proteinExistence type="predicted"/>
<evidence type="ECO:0000313" key="1">
    <source>
        <dbReference type="EMBL" id="CRH04701.1"/>
    </source>
</evidence>
<sequence length="187" mass="21608">MMATKKSSLSWKDLKSEICYFNQNDLIKLIGELYALNKENKHYLEAKFDSSPRRLEPYKKIIEEAVYPDVYKNKPIRISVGKKAISDYKKSRPDDLVGHLELMVHFVELANRFTVNFGDIDAGFYTSVERMFEKVTEILKKCPSEIQDEYIPRLEDVDSSANGIGWGYPDTISSLLDGLFAHINREE</sequence>
<reference evidence="1" key="1">
    <citation type="submission" date="2015-04" db="EMBL/GenBank/DDBJ databases">
        <authorList>
            <person name="Syromyatnikov M.Y."/>
            <person name="Popov V.N."/>
        </authorList>
    </citation>
    <scope>NUCLEOTIDE SEQUENCE</scope>
    <source>
        <strain evidence="1">MO-1</strain>
    </source>
</reference>
<name>A0A1S7LFH3_MAGMO</name>
<dbReference type="AlphaFoldDB" id="A0A1S7LFH3"/>
<organism evidence="1">
    <name type="scientific">Magnetococcus massalia (strain MO-1)</name>
    <dbReference type="NCBI Taxonomy" id="451514"/>
    <lineage>
        <taxon>Bacteria</taxon>
        <taxon>Pseudomonadati</taxon>
        <taxon>Pseudomonadota</taxon>
        <taxon>Magnetococcia</taxon>
        <taxon>Magnetococcales</taxon>
        <taxon>Magnetococcaceae</taxon>
        <taxon>Magnetococcus</taxon>
    </lineage>
</organism>
<gene>
    <name evidence="1" type="ORF">MAGMO_0494</name>
</gene>
<dbReference type="InterPro" id="IPR046153">
    <property type="entry name" value="DUF6155"/>
</dbReference>
<protein>
    <submittedName>
        <fullName evidence="1">Uncharacterized protein</fullName>
    </submittedName>
</protein>
<dbReference type="Pfam" id="PF19652">
    <property type="entry name" value="DUF6155"/>
    <property type="match status" value="1"/>
</dbReference>